<evidence type="ECO:0000313" key="2">
    <source>
        <dbReference type="EMBL" id="KAK8895622.1"/>
    </source>
</evidence>
<dbReference type="PANTHER" id="PTHR43844">
    <property type="entry name" value="METHIONINE SYNTHASE"/>
    <property type="match status" value="1"/>
</dbReference>
<keyword evidence="3" id="KW-1185">Reference proteome</keyword>
<dbReference type="PANTHER" id="PTHR43844:SF1">
    <property type="entry name" value="METHIONINE SYNTHASE"/>
    <property type="match status" value="1"/>
</dbReference>
<reference evidence="2 3" key="1">
    <citation type="submission" date="2024-04" db="EMBL/GenBank/DDBJ databases">
        <title>Tritrichomonas musculus Genome.</title>
        <authorList>
            <person name="Alves-Ferreira E."/>
            <person name="Grigg M."/>
            <person name="Lorenzi H."/>
            <person name="Galac M."/>
        </authorList>
    </citation>
    <scope>NUCLEOTIDE SEQUENCE [LARGE SCALE GENOMIC DNA]</scope>
    <source>
        <strain evidence="2 3">EAF2021</strain>
    </source>
</reference>
<sequence length="364" mass="41692">MRSSPPFRADINGSFLRPQCVKDAHAQFAAGKITAAEKDAIEEREVAKIVQKEESIGLQVVTDGEYRREWWHIDFLAGLTGIEEYQPEKGYVFHGGVETKARNIRVVGKVDFPDDHPFLNHFKYLNSLPKKAMCKFTIPSPLQTCFPGIMNKEVYPNDQDFYDDLSKTYKKALNAFYNLGLRYLQLDDTMWTLLCDESPRKVYIDCGYDVQKMLHQWAGIFNGFLEGKPSDLTVSMHACRGNFKSTYAWTGAYDFVAPVLFADVKLDAFFLEYDDERSGSFEPLKYIKDQFVVLGLFTSKRPQLEDKEVIKARVKEASKYVPLDHICISTQCGFASTEEGNNLTEGEEFNKLKHIIAISKEIWK</sequence>
<evidence type="ECO:0000259" key="1">
    <source>
        <dbReference type="Pfam" id="PF01717"/>
    </source>
</evidence>
<comment type="caution">
    <text evidence="2">The sequence shown here is derived from an EMBL/GenBank/DDBJ whole genome shotgun (WGS) entry which is preliminary data.</text>
</comment>
<dbReference type="InterPro" id="IPR002629">
    <property type="entry name" value="Met_Synth_C/arc"/>
</dbReference>
<dbReference type="Proteomes" id="UP001470230">
    <property type="component" value="Unassembled WGS sequence"/>
</dbReference>
<feature type="domain" description="Cobalamin-independent methionine synthase MetE C-terminal/archaeal" evidence="1">
    <location>
        <begin position="13"/>
        <end position="338"/>
    </location>
</feature>
<evidence type="ECO:0000313" key="3">
    <source>
        <dbReference type="Proteomes" id="UP001470230"/>
    </source>
</evidence>
<accession>A0ABR2KYV8</accession>
<dbReference type="SUPFAM" id="SSF51726">
    <property type="entry name" value="UROD/MetE-like"/>
    <property type="match status" value="1"/>
</dbReference>
<protein>
    <recommendedName>
        <fullName evidence="1">Cobalamin-independent methionine synthase MetE C-terminal/archaeal domain-containing protein</fullName>
    </recommendedName>
</protein>
<dbReference type="NCBIfam" id="NF005085">
    <property type="entry name" value="PRK06520.1"/>
    <property type="match status" value="1"/>
</dbReference>
<dbReference type="Gene3D" id="3.20.20.210">
    <property type="match status" value="1"/>
</dbReference>
<dbReference type="EMBL" id="JAPFFF010000003">
    <property type="protein sequence ID" value="KAK8895622.1"/>
    <property type="molecule type" value="Genomic_DNA"/>
</dbReference>
<dbReference type="InterPro" id="IPR038071">
    <property type="entry name" value="UROD/MetE-like_sf"/>
</dbReference>
<dbReference type="CDD" id="cd03311">
    <property type="entry name" value="CIMS_C_terminal_like"/>
    <property type="match status" value="1"/>
</dbReference>
<name>A0ABR2KYV8_9EUKA</name>
<dbReference type="Pfam" id="PF01717">
    <property type="entry name" value="Meth_synt_2"/>
    <property type="match status" value="1"/>
</dbReference>
<organism evidence="2 3">
    <name type="scientific">Tritrichomonas musculus</name>
    <dbReference type="NCBI Taxonomy" id="1915356"/>
    <lineage>
        <taxon>Eukaryota</taxon>
        <taxon>Metamonada</taxon>
        <taxon>Parabasalia</taxon>
        <taxon>Tritrichomonadida</taxon>
        <taxon>Tritrichomonadidae</taxon>
        <taxon>Tritrichomonas</taxon>
    </lineage>
</organism>
<proteinExistence type="predicted"/>
<gene>
    <name evidence="2" type="ORF">M9Y10_024092</name>
</gene>